<feature type="coiled-coil region" evidence="1">
    <location>
        <begin position="245"/>
        <end position="272"/>
    </location>
</feature>
<evidence type="ECO:0000313" key="3">
    <source>
        <dbReference type="EMBL" id="HAU1879668.1"/>
    </source>
</evidence>
<comment type="caution">
    <text evidence="3">The sequence shown here is derived from an EMBL/GenBank/DDBJ whole genome shotgun (WGS) entry which is preliminary data.</text>
</comment>
<dbReference type="GeneID" id="57034914"/>
<dbReference type="SMR" id="A0AAN5T140"/>
<feature type="region of interest" description="Disordered" evidence="2">
    <location>
        <begin position="312"/>
        <end position="336"/>
    </location>
</feature>
<organism evidence="3 4">
    <name type="scientific">Legionella pneumophila</name>
    <dbReference type="NCBI Taxonomy" id="446"/>
    <lineage>
        <taxon>Bacteria</taxon>
        <taxon>Pseudomonadati</taxon>
        <taxon>Pseudomonadota</taxon>
        <taxon>Gammaproteobacteria</taxon>
        <taxon>Legionellales</taxon>
        <taxon>Legionellaceae</taxon>
        <taxon>Legionella</taxon>
    </lineage>
</organism>
<reference evidence="3" key="2">
    <citation type="submission" date="2019-10" db="EMBL/GenBank/DDBJ databases">
        <authorList>
            <consortium name="NCBI Pathogen Detection Project"/>
        </authorList>
    </citation>
    <scope>NUCLEOTIDE SEQUENCE</scope>
    <source>
        <strain evidence="3">AZ00058701</strain>
    </source>
</reference>
<dbReference type="EMBL" id="DACWHX010000005">
    <property type="protein sequence ID" value="HAU1879668.1"/>
    <property type="molecule type" value="Genomic_DNA"/>
</dbReference>
<proteinExistence type="predicted"/>
<dbReference type="AlphaFoldDB" id="A0AAN5T140"/>
<evidence type="ECO:0000256" key="2">
    <source>
        <dbReference type="SAM" id="MobiDB-lite"/>
    </source>
</evidence>
<evidence type="ECO:0000313" key="4">
    <source>
        <dbReference type="Proteomes" id="UP000866496"/>
    </source>
</evidence>
<evidence type="ECO:0000256" key="1">
    <source>
        <dbReference type="SAM" id="Coils"/>
    </source>
</evidence>
<gene>
    <name evidence="3" type="primary">ravI</name>
    <name evidence="3" type="ORF">JBJ86_05285</name>
</gene>
<feature type="compositionally biased region" description="Polar residues" evidence="2">
    <location>
        <begin position="316"/>
        <end position="336"/>
    </location>
</feature>
<protein>
    <submittedName>
        <fullName evidence="3">Dot/Icm T4SS effector RavI</fullName>
    </submittedName>
</protein>
<accession>A0AAN5T140</accession>
<name>A0AAN5T140_LEGPN</name>
<dbReference type="Proteomes" id="UP000866496">
    <property type="component" value="Unassembled WGS sequence"/>
</dbReference>
<sequence>MTRLEELLYTLTSVIIRYHDSQPKVLNKLIVESNPILLRRKALALAKEIIQDKDGECKGRLEELIQNCTKGYPDRKPFLYFILNEVLFLKSMLDRKSSFEPSKLEEYKKQIAQLLIDLKQLMITPKSKTYEVKYTSATESAETSISLSGVKNDGYVGGEFCNSGNLIKEEVLEALNIHINSKNTAECSSDEEIKALAESLCLEHQNALLVPELMEKAQILSVSSKEQEKELLTKTQQAEKDKNTISEQEATILEKDKEIEKLKEKVSELTRSMPRPVFNPVLPLGYSSLFFNTKLGTQAKQQTTMIDVSDLPMVKSSETTDTQPNQSFSMSNGHGD</sequence>
<keyword evidence="1" id="KW-0175">Coiled coil</keyword>
<dbReference type="RefSeq" id="WP_010946661.1">
    <property type="nucleotide sequence ID" value="NZ_CCZO01000042.1"/>
</dbReference>
<reference evidence="3" key="1">
    <citation type="journal article" date="2018" name="Genome Biol.">
        <title>SKESA: strategic k-mer extension for scrupulous assemblies.</title>
        <authorList>
            <person name="Souvorov A."/>
            <person name="Agarwala R."/>
            <person name="Lipman D.J."/>
        </authorList>
    </citation>
    <scope>NUCLEOTIDE SEQUENCE</scope>
    <source>
        <strain evidence="3">AZ00058701</strain>
    </source>
</reference>